<evidence type="ECO:0000256" key="4">
    <source>
        <dbReference type="ARBA" id="ARBA00022840"/>
    </source>
</evidence>
<sequence length="1598" mass="189720">MDSFGLVNPYEICGKCFRLCHAMRFQQSFKNWTSGDDDVDKFIQGTQLSAHKGVNEALEWIPYDRLYNIKYIAKDEFGKVYRANWIDGNISSKYVRKYNYYSYWDDVNQNWIRNYPNMFVNLKSLNTLAFESVNKIKIEYEFYGITQDPETKNYMMVLNYKCEECNKICKAIRFRHKFIDWISNNDGIDKFIQGIQLKSHYDLRGVLEWIPYDKLYDIKYITKDEFGEVYRANWIDGNISNWDAKNQNWKRDNLNMFVNLKSLNTPNDLTFELANKIKIEYEFYGITQDPETKNYMMVLNHKCEECNKICNAIHFRHRFIDWTSGNDGIDKFIQGIQLTSHYDLRGVLEWIPYDKLHDIKYITKDEFGEVFRANWIDGNISNWDAKNQNWKRDNLNMFVNLKSLNTPNDLTFELVNKIKYEFYGITQDPETKDYMMVLNNKCEKCYKICNAIHFQHKFIDWTSSNYDIDKFIQDTQISAHRDVKEVLEWIPYDRFYYDIKYTEFGKVYRANWIDGNISKPSWSSSYWDDVEQNWKRNNPNIFVNLKSLNPPNDLTFELANKVKFEYEFYGITQNPDTKNYMMVLNNKCKKCNKICNAIHFRHRFLDWTSGNDDIDKFIQDTQLSAHNVDEALEWIPYGRLYDIKYISNDAFGKVYRANWIDGNISYWNDKNQNWIRKRINMLVILKSLNTPNDLTFELANKIRIKHRFYGITWDPETKNYMMVLNNVCEKCNYVCNAIYFQQSFIYWASGNDDIDKFIQDTQSSAHSDAREALEWISYDRLYNIKYIAADEFGSVWRANWIDGNISYWENQNWKRKDQNVSFNKPCGITQDPETKNYMMVLNNKCKKCNKICNAIHFQYRFVDWTSGNYDIDKFIQDTQLSAHNYMRGVLEWIPYDRFYGIKYISKDEFGEVYRANWIDGNIEYWDNENQNWERKRINMFVNLKSLNTPNDLIFELANKIKIEYEFYGMTQDPETKNYIMVLNHKCEECNKICNAIHFQQKFISWTSGNDDIDKFIQNTQLSAHEDVRVALEWIPYDRLYNIKYIAEDEFGKVYRANWIDGNICGFDNKNQNWERKNQNTINKAFGITQDLKTKSYMMVLHCNECKMCNQICNAIHFQQKFIDWTSGNDDIDKFIQDTQLSEHTYHKVKKALEWIPYDRFHNIKYIAKGGFGKVYSANWFVGCIGKWDNEIQNWKREDHNKFVALKSLNNSKNVTLKFIREVMLHNKVKDNFYIIKLYGITQDPETKDYIMVMDYAKDGSLRNYLDTAFNKLNWDSKIKYLCCIASGLENIHNNKLIHRDLHIGNILKNYEVIHITDMGLCKPADYDASENTTNNIYGVLSYIAPEILRGQKYTEAADIYSFGIIMYEVISGLPPYHDISHDRILSIKICQGLRPMFNIKVPQLIVHLIKRCLDAIPLNRPKAKEIRDELWKWRLGNSTEIQKQIKEADEINKNLSNSIPSTSLSYKTHSEAIYTSRLLDFNNLPESKNSVDYYEQNDNIISKEFSESLQLNFSQLNINTSESLQINISQLNINENESCQINISQLNINENESSQISTISQLNVNEDSQNSESGSKRKNHSLSQNNESESERKKIRIE</sequence>
<dbReference type="SUPFAM" id="SSF101898">
    <property type="entry name" value="NHL repeat"/>
    <property type="match status" value="1"/>
</dbReference>
<dbReference type="Gene3D" id="1.10.10.1010">
    <property type="entry name" value="Intein homing endonuclease, domain IV"/>
    <property type="match status" value="9"/>
</dbReference>
<comment type="caution">
    <text evidence="7">The sequence shown here is derived from an EMBL/GenBank/DDBJ whole genome shotgun (WGS) entry which is preliminary data.</text>
</comment>
<protein>
    <recommendedName>
        <fullName evidence="6">Protein kinase domain-containing protein</fullName>
    </recommendedName>
</protein>
<reference evidence="7 8" key="2">
    <citation type="submission" date="2017-09" db="EMBL/GenBank/DDBJ databases">
        <title>Extensive intraspecific genome diversity in a model arbuscular mycorrhizal fungus.</title>
        <authorList>
            <person name="Chen E.C."/>
            <person name="Morin E."/>
            <person name="Beaudet D."/>
            <person name="Noel J."/>
            <person name="Ndikumana S."/>
            <person name="Charron P."/>
            <person name="St-Onge C."/>
            <person name="Giorgi J."/>
            <person name="Grigoriev I.V."/>
            <person name="Roux C."/>
            <person name="Martin F.M."/>
            <person name="Corradi N."/>
        </authorList>
    </citation>
    <scope>NUCLEOTIDE SEQUENCE [LARGE SCALE GENOMIC DNA]</scope>
    <source>
        <strain evidence="7 8">A5</strain>
    </source>
</reference>
<dbReference type="InterPro" id="IPR001245">
    <property type="entry name" value="Ser-Thr/Tyr_kinase_cat_dom"/>
</dbReference>
<dbReference type="GO" id="GO:0004674">
    <property type="term" value="F:protein serine/threonine kinase activity"/>
    <property type="evidence" value="ECO:0007669"/>
    <property type="project" value="TreeGrafter"/>
</dbReference>
<evidence type="ECO:0000256" key="3">
    <source>
        <dbReference type="ARBA" id="ARBA00022777"/>
    </source>
</evidence>
<proteinExistence type="predicted"/>
<feature type="region of interest" description="Disordered" evidence="5">
    <location>
        <begin position="1563"/>
        <end position="1598"/>
    </location>
</feature>
<dbReference type="PANTHER" id="PTHR44329:SF288">
    <property type="entry name" value="MITOGEN-ACTIVATED PROTEIN KINASE KINASE KINASE 20"/>
    <property type="match status" value="1"/>
</dbReference>
<keyword evidence="3" id="KW-0418">Kinase</keyword>
<organism evidence="7 8">
    <name type="scientific">Rhizophagus irregularis</name>
    <dbReference type="NCBI Taxonomy" id="588596"/>
    <lineage>
        <taxon>Eukaryota</taxon>
        <taxon>Fungi</taxon>
        <taxon>Fungi incertae sedis</taxon>
        <taxon>Mucoromycota</taxon>
        <taxon>Glomeromycotina</taxon>
        <taxon>Glomeromycetes</taxon>
        <taxon>Glomerales</taxon>
        <taxon>Glomeraceae</taxon>
        <taxon>Rhizophagus</taxon>
    </lineage>
</organism>
<dbReference type="VEuPathDB" id="FungiDB:FUN_020847"/>
<dbReference type="EMBL" id="LLXJ01001393">
    <property type="protein sequence ID" value="PKC02379.1"/>
    <property type="molecule type" value="Genomic_DNA"/>
</dbReference>
<feature type="compositionally biased region" description="Basic and acidic residues" evidence="5">
    <location>
        <begin position="1589"/>
        <end position="1598"/>
    </location>
</feature>
<dbReference type="VEuPathDB" id="FungiDB:RhiirFUN_000817"/>
<dbReference type="InterPro" id="IPR011009">
    <property type="entry name" value="Kinase-like_dom_sf"/>
</dbReference>
<keyword evidence="2" id="KW-0547">Nucleotide-binding</keyword>
<evidence type="ECO:0000313" key="8">
    <source>
        <dbReference type="Proteomes" id="UP000232722"/>
    </source>
</evidence>
<dbReference type="SUPFAM" id="SSF56112">
    <property type="entry name" value="Protein kinase-like (PK-like)"/>
    <property type="match status" value="1"/>
</dbReference>
<dbReference type="Gene3D" id="1.10.510.10">
    <property type="entry name" value="Transferase(Phosphotransferase) domain 1"/>
    <property type="match status" value="1"/>
</dbReference>
<evidence type="ECO:0000313" key="7">
    <source>
        <dbReference type="EMBL" id="PKC02379.1"/>
    </source>
</evidence>
<dbReference type="VEuPathDB" id="FungiDB:RhiirA1_535611"/>
<dbReference type="Proteomes" id="UP000232722">
    <property type="component" value="Unassembled WGS sequence"/>
</dbReference>
<evidence type="ECO:0000256" key="5">
    <source>
        <dbReference type="SAM" id="MobiDB-lite"/>
    </source>
</evidence>
<dbReference type="PANTHER" id="PTHR44329">
    <property type="entry name" value="SERINE/THREONINE-PROTEIN KINASE TNNI3K-RELATED"/>
    <property type="match status" value="1"/>
</dbReference>
<keyword evidence="1" id="KW-0808">Transferase</keyword>
<dbReference type="VEuPathDB" id="FungiDB:RhiirA1_471752"/>
<gene>
    <name evidence="7" type="ORF">RhiirA5_425320</name>
</gene>
<evidence type="ECO:0000256" key="1">
    <source>
        <dbReference type="ARBA" id="ARBA00022679"/>
    </source>
</evidence>
<accession>A0A2N0P6D1</accession>
<dbReference type="PROSITE" id="PS50011">
    <property type="entry name" value="PROTEIN_KINASE_DOM"/>
    <property type="match status" value="1"/>
</dbReference>
<feature type="compositionally biased region" description="Polar residues" evidence="5">
    <location>
        <begin position="1563"/>
        <end position="1573"/>
    </location>
</feature>
<name>A0A2N0P6D1_9GLOM</name>
<dbReference type="InterPro" id="IPR000719">
    <property type="entry name" value="Prot_kinase_dom"/>
</dbReference>
<evidence type="ECO:0000259" key="6">
    <source>
        <dbReference type="PROSITE" id="PS50011"/>
    </source>
</evidence>
<feature type="domain" description="Protein kinase" evidence="6">
    <location>
        <begin position="1160"/>
        <end position="1432"/>
    </location>
</feature>
<evidence type="ECO:0000256" key="2">
    <source>
        <dbReference type="ARBA" id="ARBA00022741"/>
    </source>
</evidence>
<dbReference type="GO" id="GO:0005524">
    <property type="term" value="F:ATP binding"/>
    <property type="evidence" value="ECO:0007669"/>
    <property type="project" value="UniProtKB-KW"/>
</dbReference>
<dbReference type="InterPro" id="IPR051681">
    <property type="entry name" value="Ser/Thr_Kinases-Pseudokinases"/>
</dbReference>
<reference evidence="7 8" key="1">
    <citation type="submission" date="2016-04" db="EMBL/GenBank/DDBJ databases">
        <title>Genome analyses suggest a sexual origin of heterokaryosis in a supposedly ancient asexual fungus.</title>
        <authorList>
            <person name="Ropars J."/>
            <person name="Sedzielewska K."/>
            <person name="Noel J."/>
            <person name="Charron P."/>
            <person name="Farinelli L."/>
            <person name="Marton T."/>
            <person name="Kruger M."/>
            <person name="Pelin A."/>
            <person name="Brachmann A."/>
            <person name="Corradi N."/>
        </authorList>
    </citation>
    <scope>NUCLEOTIDE SEQUENCE [LARGE SCALE GENOMIC DNA]</scope>
    <source>
        <strain evidence="7 8">A5</strain>
    </source>
</reference>
<keyword evidence="4" id="KW-0067">ATP-binding</keyword>
<dbReference type="Pfam" id="PF07714">
    <property type="entry name" value="PK_Tyr_Ser-Thr"/>
    <property type="match status" value="1"/>
</dbReference>